<dbReference type="PANTHER" id="PTHR31234">
    <property type="entry name" value="LATE EMBRYOGENESIS ABUNDANT (LEA) HYDROXYPROLINE-RICH GLYCOPROTEIN FAMILY"/>
    <property type="match status" value="1"/>
</dbReference>
<dbReference type="STRING" id="4572.M8ALB7"/>
<feature type="transmembrane region" description="Helical" evidence="6">
    <location>
        <begin position="101"/>
        <end position="124"/>
    </location>
</feature>
<dbReference type="GO" id="GO:0098542">
    <property type="term" value="P:defense response to other organism"/>
    <property type="evidence" value="ECO:0007669"/>
    <property type="project" value="InterPro"/>
</dbReference>
<feature type="domain" description="Late embryogenesis abundant protein LEA-2 subgroup" evidence="7">
    <location>
        <begin position="162"/>
        <end position="246"/>
    </location>
</feature>
<feature type="region of interest" description="Disordered" evidence="5">
    <location>
        <begin position="46"/>
        <end position="68"/>
    </location>
</feature>
<dbReference type="InterPro" id="IPR044839">
    <property type="entry name" value="NDR1-like"/>
</dbReference>
<dbReference type="eggNOG" id="ENOG502QUR9">
    <property type="taxonomic scope" value="Eukaryota"/>
</dbReference>
<protein>
    <submittedName>
        <fullName evidence="8">Putative syntaxin-24</fullName>
    </submittedName>
</protein>
<evidence type="ECO:0000256" key="3">
    <source>
        <dbReference type="ARBA" id="ARBA00022989"/>
    </source>
</evidence>
<evidence type="ECO:0000313" key="8">
    <source>
        <dbReference type="EMBL" id="EMS65880.1"/>
    </source>
</evidence>
<dbReference type="InterPro" id="IPR017853">
    <property type="entry name" value="GH"/>
</dbReference>
<evidence type="ECO:0000256" key="6">
    <source>
        <dbReference type="SAM" id="Phobius"/>
    </source>
</evidence>
<proteinExistence type="predicted"/>
<evidence type="ECO:0000256" key="2">
    <source>
        <dbReference type="ARBA" id="ARBA00022692"/>
    </source>
</evidence>
<name>M8ALB7_TRIUA</name>
<gene>
    <name evidence="8" type="ORF">TRIUR3_20562</name>
</gene>
<evidence type="ECO:0000259" key="7">
    <source>
        <dbReference type="Pfam" id="PF03168"/>
    </source>
</evidence>
<dbReference type="SUPFAM" id="SSF51445">
    <property type="entry name" value="(Trans)glycosidases"/>
    <property type="match status" value="1"/>
</dbReference>
<keyword evidence="2 6" id="KW-0812">Transmembrane</keyword>
<evidence type="ECO:0000256" key="1">
    <source>
        <dbReference type="ARBA" id="ARBA00004167"/>
    </source>
</evidence>
<dbReference type="PANTHER" id="PTHR31234:SF61">
    <property type="entry name" value="OS01G0574800 PROTEIN"/>
    <property type="match status" value="1"/>
</dbReference>
<dbReference type="Pfam" id="PF03168">
    <property type="entry name" value="LEA_2"/>
    <property type="match status" value="1"/>
</dbReference>
<keyword evidence="4 6" id="KW-0472">Membrane</keyword>
<sequence>MASELLPAAADLVSKVLPVVKKSKKYGGIMLWSRFYDGKTGYSDKAAELAPEEKQRPPPPPPPSNAAPYYAYPAPQQPYYAPQPPPPPAPRRSGPGCLLCFVFKVIALVVIALGAAVLVLWLILRPGAVRATAVSATLSRFDLAEGVRAGEGVLQYNLTVDVRVRNPNRFRIHYEYAEAQASYDGERFGYHPVQPFYLERKGERTVTAAFAGSSAVDDRGALRSYRRERGDGFYYVKVRLYADLGFKVRVFNARRKSKITCTLRLPVPNASAAPVPTMLGTRCAVDF</sequence>
<dbReference type="GO" id="GO:0005886">
    <property type="term" value="C:plasma membrane"/>
    <property type="evidence" value="ECO:0007669"/>
    <property type="project" value="TreeGrafter"/>
</dbReference>
<evidence type="ECO:0000256" key="4">
    <source>
        <dbReference type="ARBA" id="ARBA00023136"/>
    </source>
</evidence>
<organism evidence="8">
    <name type="scientific">Triticum urartu</name>
    <name type="common">Red wild einkorn</name>
    <name type="synonym">Crithodium urartu</name>
    <dbReference type="NCBI Taxonomy" id="4572"/>
    <lineage>
        <taxon>Eukaryota</taxon>
        <taxon>Viridiplantae</taxon>
        <taxon>Streptophyta</taxon>
        <taxon>Embryophyta</taxon>
        <taxon>Tracheophyta</taxon>
        <taxon>Spermatophyta</taxon>
        <taxon>Magnoliopsida</taxon>
        <taxon>Liliopsida</taxon>
        <taxon>Poales</taxon>
        <taxon>Poaceae</taxon>
        <taxon>BOP clade</taxon>
        <taxon>Pooideae</taxon>
        <taxon>Triticodae</taxon>
        <taxon>Triticeae</taxon>
        <taxon>Triticinae</taxon>
        <taxon>Triticum</taxon>
    </lineage>
</organism>
<evidence type="ECO:0000256" key="5">
    <source>
        <dbReference type="SAM" id="MobiDB-lite"/>
    </source>
</evidence>
<keyword evidence="3 6" id="KW-1133">Transmembrane helix</keyword>
<dbReference type="EMBL" id="KD038289">
    <property type="protein sequence ID" value="EMS65880.1"/>
    <property type="molecule type" value="Genomic_DNA"/>
</dbReference>
<dbReference type="InterPro" id="IPR004864">
    <property type="entry name" value="LEA_2"/>
</dbReference>
<reference evidence="8" key="1">
    <citation type="journal article" date="2013" name="Nature">
        <title>Draft genome of the wheat A-genome progenitor Triticum urartu.</title>
        <authorList>
            <person name="Ling H.Q."/>
            <person name="Zhao S."/>
            <person name="Liu D."/>
            <person name="Wang J."/>
            <person name="Sun H."/>
            <person name="Zhang C."/>
            <person name="Fan H."/>
            <person name="Li D."/>
            <person name="Dong L."/>
            <person name="Tao Y."/>
            <person name="Gao C."/>
            <person name="Wu H."/>
            <person name="Li Y."/>
            <person name="Cui Y."/>
            <person name="Guo X."/>
            <person name="Zheng S."/>
            <person name="Wang B."/>
            <person name="Yu K."/>
            <person name="Liang Q."/>
            <person name="Yang W."/>
            <person name="Lou X."/>
            <person name="Chen J."/>
            <person name="Feng M."/>
            <person name="Jian J."/>
            <person name="Zhang X."/>
            <person name="Luo G."/>
            <person name="Jiang Y."/>
            <person name="Liu J."/>
            <person name="Wang Z."/>
            <person name="Sha Y."/>
            <person name="Zhang B."/>
            <person name="Wu H."/>
            <person name="Tang D."/>
            <person name="Shen Q."/>
            <person name="Xue P."/>
            <person name="Zou S."/>
            <person name="Wang X."/>
            <person name="Liu X."/>
            <person name="Wang F."/>
            <person name="Yang Y."/>
            <person name="An X."/>
            <person name="Dong Z."/>
            <person name="Zhang K."/>
            <person name="Zhang X."/>
            <person name="Luo M.C."/>
            <person name="Dvorak J."/>
            <person name="Tong Y."/>
            <person name="Wang J."/>
            <person name="Yang H."/>
            <person name="Li Z."/>
            <person name="Wang D."/>
            <person name="Zhang A."/>
            <person name="Wang J."/>
        </authorList>
    </citation>
    <scope>NUCLEOTIDE SEQUENCE</scope>
</reference>
<feature type="compositionally biased region" description="Basic and acidic residues" evidence="5">
    <location>
        <begin position="46"/>
        <end position="56"/>
    </location>
</feature>
<dbReference type="AlphaFoldDB" id="M8ALB7"/>
<dbReference type="OMA" id="RNPNRFG"/>
<comment type="subcellular location">
    <subcellularLocation>
        <location evidence="1">Membrane</location>
        <topology evidence="1">Single-pass membrane protein</topology>
    </subcellularLocation>
</comment>
<accession>M8ALB7</accession>